<evidence type="ECO:0000256" key="1">
    <source>
        <dbReference type="SAM" id="Phobius"/>
    </source>
</evidence>
<keyword evidence="3" id="KW-1185">Reference proteome</keyword>
<accession>A0A1G8A6D6</accession>
<proteinExistence type="predicted"/>
<dbReference type="Proteomes" id="UP000199643">
    <property type="component" value="Unassembled WGS sequence"/>
</dbReference>
<gene>
    <name evidence="2" type="ORF">SAMN05421827_11816</name>
</gene>
<keyword evidence="1" id="KW-0812">Transmembrane</keyword>
<evidence type="ECO:0000313" key="2">
    <source>
        <dbReference type="EMBL" id="SDH16443.1"/>
    </source>
</evidence>
<reference evidence="3" key="1">
    <citation type="submission" date="2016-10" db="EMBL/GenBank/DDBJ databases">
        <authorList>
            <person name="Varghese N."/>
            <person name="Submissions S."/>
        </authorList>
    </citation>
    <scope>NUCLEOTIDE SEQUENCE [LARGE SCALE GENOMIC DNA]</scope>
    <source>
        <strain evidence="3">DSM 17933</strain>
    </source>
</reference>
<sequence>MESDMEKNDTKTRLINEITTTGLQSAAKKLGAPASKKQIRKGVSKNLSLIDELLRLVLIKNRDSSKRLQRNIEFVGLGVMAAHTFYRGFNKKKPLLICEGIFLTAALGGVLLATQSKAVKLKINQ</sequence>
<protein>
    <submittedName>
        <fullName evidence="2">Uncharacterized protein</fullName>
    </submittedName>
</protein>
<dbReference type="OrthoDB" id="771416at2"/>
<dbReference type="STRING" id="405671.SAMN05421827_11816"/>
<dbReference type="RefSeq" id="WP_090502711.1">
    <property type="nucleotide sequence ID" value="NZ_FNCH01000018.1"/>
</dbReference>
<name>A0A1G8A6D6_9SPHI</name>
<feature type="transmembrane region" description="Helical" evidence="1">
    <location>
        <begin position="94"/>
        <end position="113"/>
    </location>
</feature>
<keyword evidence="1" id="KW-0472">Membrane</keyword>
<dbReference type="AlphaFoldDB" id="A0A1G8A6D6"/>
<evidence type="ECO:0000313" key="3">
    <source>
        <dbReference type="Proteomes" id="UP000199643"/>
    </source>
</evidence>
<dbReference type="EMBL" id="FNCH01000018">
    <property type="protein sequence ID" value="SDH16443.1"/>
    <property type="molecule type" value="Genomic_DNA"/>
</dbReference>
<organism evidence="2 3">
    <name type="scientific">Pedobacter terrae</name>
    <dbReference type="NCBI Taxonomy" id="405671"/>
    <lineage>
        <taxon>Bacteria</taxon>
        <taxon>Pseudomonadati</taxon>
        <taxon>Bacteroidota</taxon>
        <taxon>Sphingobacteriia</taxon>
        <taxon>Sphingobacteriales</taxon>
        <taxon>Sphingobacteriaceae</taxon>
        <taxon>Pedobacter</taxon>
    </lineage>
</organism>
<keyword evidence="1" id="KW-1133">Transmembrane helix</keyword>